<keyword evidence="3" id="KW-1185">Reference proteome</keyword>
<gene>
    <name evidence="2" type="ORF">SAMN02745728_01606</name>
</gene>
<evidence type="ECO:0000313" key="2">
    <source>
        <dbReference type="EMBL" id="SHN66273.1"/>
    </source>
</evidence>
<evidence type="ECO:0000313" key="3">
    <source>
        <dbReference type="Proteomes" id="UP000186469"/>
    </source>
</evidence>
<name>A0A1M7T6B8_9BACT</name>
<evidence type="ECO:0000256" key="1">
    <source>
        <dbReference type="SAM" id="SignalP"/>
    </source>
</evidence>
<protein>
    <recommendedName>
        <fullName evidence="4">Tetratricopeptide repeat-containing protein</fullName>
    </recommendedName>
</protein>
<proteinExistence type="predicted"/>
<dbReference type="OrthoDB" id="5461341at2"/>
<dbReference type="Proteomes" id="UP000186469">
    <property type="component" value="Unassembled WGS sequence"/>
</dbReference>
<keyword evidence="1" id="KW-0732">Signal</keyword>
<reference evidence="2 3" key="1">
    <citation type="submission" date="2016-12" db="EMBL/GenBank/DDBJ databases">
        <authorList>
            <person name="Song W.-J."/>
            <person name="Kurnit D.M."/>
        </authorList>
    </citation>
    <scope>NUCLEOTIDE SEQUENCE [LARGE SCALE GENOMIC DNA]</scope>
    <source>
        <strain evidence="2 3">DSM 11393</strain>
    </source>
</reference>
<dbReference type="EMBL" id="FRDI01000007">
    <property type="protein sequence ID" value="SHN66273.1"/>
    <property type="molecule type" value="Genomic_DNA"/>
</dbReference>
<feature type="chain" id="PRO_5009929356" description="Tetratricopeptide repeat-containing protein" evidence="1">
    <location>
        <begin position="22"/>
        <end position="90"/>
    </location>
</feature>
<dbReference type="PROSITE" id="PS51257">
    <property type="entry name" value="PROKAR_LIPOPROTEIN"/>
    <property type="match status" value="1"/>
</dbReference>
<dbReference type="STRING" id="1121455.SAMN02745728_01606"/>
<evidence type="ECO:0008006" key="4">
    <source>
        <dbReference type="Google" id="ProtNLM"/>
    </source>
</evidence>
<accession>A0A1M7T6B8</accession>
<dbReference type="AlphaFoldDB" id="A0A1M7T6B8"/>
<dbReference type="RefSeq" id="WP_072697295.1">
    <property type="nucleotide sequence ID" value="NZ_FRDI01000007.1"/>
</dbReference>
<organism evidence="2 3">
    <name type="scientific">Desulfovibrio litoralis DSM 11393</name>
    <dbReference type="NCBI Taxonomy" id="1121455"/>
    <lineage>
        <taxon>Bacteria</taxon>
        <taxon>Pseudomonadati</taxon>
        <taxon>Thermodesulfobacteriota</taxon>
        <taxon>Desulfovibrionia</taxon>
        <taxon>Desulfovibrionales</taxon>
        <taxon>Desulfovibrionaceae</taxon>
        <taxon>Desulfovibrio</taxon>
    </lineage>
</organism>
<sequence>MYKKILLILGLSCLMFLTACSNTPNNLTSLPYSPETVTNIERARTFASEGRYELAKEHYLLALSANRNPDLNDLLAEELHSVDLMIKTMR</sequence>
<feature type="signal peptide" evidence="1">
    <location>
        <begin position="1"/>
        <end position="21"/>
    </location>
</feature>